<dbReference type="InterPro" id="IPR039421">
    <property type="entry name" value="Type_1_exporter"/>
</dbReference>
<keyword evidence="4" id="KW-0067">ATP-binding</keyword>
<evidence type="ECO:0000256" key="6">
    <source>
        <dbReference type="ARBA" id="ARBA00023136"/>
    </source>
</evidence>
<dbReference type="InterPro" id="IPR003593">
    <property type="entry name" value="AAA+_ATPase"/>
</dbReference>
<comment type="caution">
    <text evidence="11">The sequence shown here is derived from an EMBL/GenBank/DDBJ whole genome shotgun (WGS) entry which is preliminary data.</text>
</comment>
<dbReference type="PANTHER" id="PTHR43394:SF1">
    <property type="entry name" value="ATP-BINDING CASSETTE SUB-FAMILY B MEMBER 10, MITOCHONDRIAL"/>
    <property type="match status" value="1"/>
</dbReference>
<feature type="transmembrane region" description="Helical" evidence="8">
    <location>
        <begin position="240"/>
        <end position="261"/>
    </location>
</feature>
<dbReference type="CDD" id="cd18578">
    <property type="entry name" value="ABC_6TM_Pgp_ABCB1_D2_like"/>
    <property type="match status" value="1"/>
</dbReference>
<feature type="transmembrane region" description="Helical" evidence="8">
    <location>
        <begin position="863"/>
        <end position="883"/>
    </location>
</feature>
<dbReference type="Gene3D" id="1.20.1560.10">
    <property type="entry name" value="ABC transporter type 1, transmembrane domain"/>
    <property type="match status" value="1"/>
</dbReference>
<evidence type="ECO:0000256" key="2">
    <source>
        <dbReference type="ARBA" id="ARBA00022692"/>
    </source>
</evidence>
<dbReference type="Pfam" id="PF00005">
    <property type="entry name" value="ABC_tran"/>
    <property type="match status" value="2"/>
</dbReference>
<evidence type="ECO:0000256" key="3">
    <source>
        <dbReference type="ARBA" id="ARBA00022741"/>
    </source>
</evidence>
<feature type="transmembrane region" description="Helical" evidence="8">
    <location>
        <begin position="319"/>
        <end position="337"/>
    </location>
</feature>
<dbReference type="PROSITE" id="PS50893">
    <property type="entry name" value="ABC_TRANSPORTER_2"/>
    <property type="match status" value="2"/>
</dbReference>
<evidence type="ECO:0000256" key="4">
    <source>
        <dbReference type="ARBA" id="ARBA00022840"/>
    </source>
</evidence>
<evidence type="ECO:0000259" key="10">
    <source>
        <dbReference type="PROSITE" id="PS50929"/>
    </source>
</evidence>
<proteinExistence type="predicted"/>
<feature type="compositionally biased region" description="Polar residues" evidence="7">
    <location>
        <begin position="191"/>
        <end position="211"/>
    </location>
</feature>
<feature type="transmembrane region" description="Helical" evidence="8">
    <location>
        <begin position="458"/>
        <end position="479"/>
    </location>
</feature>
<feature type="compositionally biased region" description="Basic residues" evidence="7">
    <location>
        <begin position="179"/>
        <end position="189"/>
    </location>
</feature>
<dbReference type="EMBL" id="JAWDJO010000117">
    <property type="protein sequence ID" value="KAL1893084.1"/>
    <property type="molecule type" value="Genomic_DNA"/>
</dbReference>
<comment type="subcellular location">
    <subcellularLocation>
        <location evidence="1">Membrane</location>
        <topology evidence="1">Multi-pass membrane protein</topology>
    </subcellularLocation>
</comment>
<dbReference type="CDD" id="cd18577">
    <property type="entry name" value="ABC_6TM_Pgp_ABCB1_D1_like"/>
    <property type="match status" value="1"/>
</dbReference>
<feature type="transmembrane region" description="Helical" evidence="8">
    <location>
        <begin position="984"/>
        <end position="1005"/>
    </location>
</feature>
<protein>
    <submittedName>
        <fullName evidence="11">Uncharacterized protein</fullName>
    </submittedName>
</protein>
<feature type="transmembrane region" description="Helical" evidence="8">
    <location>
        <begin position="429"/>
        <end position="446"/>
    </location>
</feature>
<keyword evidence="3" id="KW-0547">Nucleotide-binding</keyword>
<dbReference type="InterPro" id="IPR003439">
    <property type="entry name" value="ABC_transporter-like_ATP-bd"/>
</dbReference>
<dbReference type="InterPro" id="IPR011527">
    <property type="entry name" value="ABC1_TM_dom"/>
</dbReference>
<feature type="domain" description="ABC transmembrane type-1" evidence="10">
    <location>
        <begin position="866"/>
        <end position="1152"/>
    </location>
</feature>
<dbReference type="Gene3D" id="3.40.50.300">
    <property type="entry name" value="P-loop containing nucleotide triphosphate hydrolases"/>
    <property type="match status" value="2"/>
</dbReference>
<dbReference type="PANTHER" id="PTHR43394">
    <property type="entry name" value="ATP-DEPENDENT PERMEASE MDL1, MITOCHONDRIAL"/>
    <property type="match status" value="1"/>
</dbReference>
<sequence>MDMSSDKLTKMAATVSPVSPLIVSPPTPTPSSADDAAAIRRVQTNNHLRASQSNPNSRKVSVASAVTNSSVETAFRGSVNSGKPSFWSVPESVRSLVGSSAHISEAPPTVASATAINGHARSEAARKKVGVDAETHSLANASPKSPSPTRRKATPLEWKPLQLGGCEMETSEHSQRPLLPKRRKLKKQQKISPESTSSDAEFQPPSESGITRSRRGGQLVYDITKFYTISTPNDPVRRELVSTIHAAVFHFIYLGAARFVLGYGTNKISLQITAAFRERHLESLLSHPLSIHDALPPGWTNNALTITTEYLQVGFESHLPLLLTTSSMIISAMVVAFVYNWKLASIIFAALVPMAVIYALSSSPIDRVMSTIKHINSRACEIVLEGVSIATTIIAFEAQKKVTSKYTNCLQQSSPFGDKITRLISMQQATFALIVFSTNSLAVYYGMRLYVNHEMSDIGTLVTVFGSMIIVVTSISLFNQPIQSLALAMDYASFLFDFIDIPSPKLDVSERSNVFDFGDIVFKDVSLSYASRPNVKALNNVNITIPQGKTTAIVGPQGAGKSSIVALIQRWYELDARPLHSPSLCNGKIFCGVSSLTDLDVRYWRSQIGIVARDSHFFDGTIQENIEYGLVGSGLEHASAEIKRELVEKACADALALDFISELPNGLQTKFKDCEPTLTIGQKQLIAIARAIIRSPKLLILDDVTNGLGGREETDVLRAMARAAKNQTTLKLAQHLKAAFDADKTIVLAGGSVVQTGSSFVELIQATDGPYAKLFFAQRLDPENQITIERPSTWWRRKSGLVPLMLEGFEFTENREWELNMRRGLDLMSSYADRSSATDTNQPSGLAGFCSVFFKDKGELWPWYYLLGVGSMVIGAASALQSYLFAQQIDNFFLESQILQERVGFWCLMLLATAGASSLGYLCSTWATTHLSFKLFEALRRECFSDFINQPVPFFDEVSNNSEILTAAITTDSDYLQRLLSSTVGTLMVLIFNTLGNISICLYFGWELTSIAMGTALPLVALSTFLRVRDNIHTKQFNTRGRDEATRFATETLAASRTIISLTIEKIIIRKYHSFLQAHNRRSCHRRMIAYMLLCLGDSLPLFWIAFVLWYGIRLIETHRYQMLEFLVILFSTIQQGMAIIQCLNTSSSIADAMTAAKRMISRKPKSSGSVSFEGDSNGMGRPDSEKGKGKFDVELLNVWLKYPKREVSVLTGLNIKINQGEVIAIIGATGSGKTSVLSLLERFYEPTRGMITANGVNIKHQKPEDYRRSVSIISQEPQLMSDTLRNNIVLGMPADTSEEKVYEAGRAAGIHDLASSLPEGYDTLLGCHGTILSTSQKVRVALARAIIRNPKLLLLDEVMCGLTNEEASALKETIDQVRENRSVVMATSRVDVAQPANMIYVILEGVVVEMGSHNQLMEKKNVYYYMSVAQALG</sequence>
<feature type="compositionally biased region" description="Basic and acidic residues" evidence="7">
    <location>
        <begin position="120"/>
        <end position="135"/>
    </location>
</feature>
<keyword evidence="2 8" id="KW-0812">Transmembrane</keyword>
<evidence type="ECO:0000313" key="11">
    <source>
        <dbReference type="EMBL" id="KAL1893084.1"/>
    </source>
</evidence>
<dbReference type="SUPFAM" id="SSF52540">
    <property type="entry name" value="P-loop containing nucleoside triphosphate hydrolases"/>
    <property type="match status" value="2"/>
</dbReference>
<evidence type="ECO:0000256" key="5">
    <source>
        <dbReference type="ARBA" id="ARBA00022989"/>
    </source>
</evidence>
<dbReference type="SUPFAM" id="SSF90123">
    <property type="entry name" value="ABC transporter transmembrane region"/>
    <property type="match status" value="2"/>
</dbReference>
<feature type="transmembrane region" description="Helical" evidence="8">
    <location>
        <begin position="343"/>
        <end position="360"/>
    </location>
</feature>
<feature type="compositionally biased region" description="Polar residues" evidence="7">
    <location>
        <begin position="137"/>
        <end position="148"/>
    </location>
</feature>
<evidence type="ECO:0000313" key="12">
    <source>
        <dbReference type="Proteomes" id="UP001583280"/>
    </source>
</evidence>
<dbReference type="Pfam" id="PF00664">
    <property type="entry name" value="ABC_membrane"/>
    <property type="match status" value="2"/>
</dbReference>
<accession>A0ABR3YYQ9</accession>
<evidence type="ECO:0000256" key="1">
    <source>
        <dbReference type="ARBA" id="ARBA00004141"/>
    </source>
</evidence>
<feature type="region of interest" description="Disordered" evidence="7">
    <location>
        <begin position="119"/>
        <end position="214"/>
    </location>
</feature>
<dbReference type="PROSITE" id="PS50929">
    <property type="entry name" value="ABC_TM1F"/>
    <property type="match status" value="2"/>
</dbReference>
<feature type="transmembrane region" description="Helical" evidence="8">
    <location>
        <begin position="903"/>
        <end position="924"/>
    </location>
</feature>
<evidence type="ECO:0000256" key="7">
    <source>
        <dbReference type="SAM" id="MobiDB-lite"/>
    </source>
</evidence>
<feature type="region of interest" description="Disordered" evidence="7">
    <location>
        <begin position="1165"/>
        <end position="1187"/>
    </location>
</feature>
<keyword evidence="6 8" id="KW-0472">Membrane</keyword>
<name>A0ABR3YYQ9_9PEZI</name>
<feature type="domain" description="ABC transporter" evidence="9">
    <location>
        <begin position="1194"/>
        <end position="1430"/>
    </location>
</feature>
<dbReference type="Proteomes" id="UP001583280">
    <property type="component" value="Unassembled WGS sequence"/>
</dbReference>
<dbReference type="SMART" id="SM00382">
    <property type="entry name" value="AAA"/>
    <property type="match status" value="2"/>
</dbReference>
<keyword evidence="5 8" id="KW-1133">Transmembrane helix</keyword>
<feature type="transmembrane region" description="Helical" evidence="8">
    <location>
        <begin position="1089"/>
        <end position="1113"/>
    </location>
</feature>
<reference evidence="11 12" key="1">
    <citation type="journal article" date="2024" name="IMA Fungus">
        <title>IMA Genome - F19 : A genome assembly and annotation guide to empower mycologists, including annotated draft genome sequences of Ceratocystis pirilliformis, Diaporthe australafricana, Fusarium ophioides, Paecilomyces lecythidis, and Sporothrix stenoceras.</title>
        <authorList>
            <person name="Aylward J."/>
            <person name="Wilson A.M."/>
            <person name="Visagie C.M."/>
            <person name="Spraker J."/>
            <person name="Barnes I."/>
            <person name="Buitendag C."/>
            <person name="Ceriani C."/>
            <person name="Del Mar Angel L."/>
            <person name="du Plessis D."/>
            <person name="Fuchs T."/>
            <person name="Gasser K."/>
            <person name="Kramer D."/>
            <person name="Li W."/>
            <person name="Munsamy K."/>
            <person name="Piso A."/>
            <person name="Price J.L."/>
            <person name="Sonnekus B."/>
            <person name="Thomas C."/>
            <person name="van der Nest A."/>
            <person name="van Dijk A."/>
            <person name="van Heerden A."/>
            <person name="van Vuuren N."/>
            <person name="Yilmaz N."/>
            <person name="Duong T.A."/>
            <person name="van der Merwe N.A."/>
            <person name="Wingfield M.J."/>
            <person name="Wingfield B.D."/>
        </authorList>
    </citation>
    <scope>NUCLEOTIDE SEQUENCE [LARGE SCALE GENOMIC DNA]</scope>
    <source>
        <strain evidence="11 12">CMW 12675</strain>
    </source>
</reference>
<organism evidence="11 12">
    <name type="scientific">Ceratocystis pirilliformis</name>
    <dbReference type="NCBI Taxonomy" id="259994"/>
    <lineage>
        <taxon>Eukaryota</taxon>
        <taxon>Fungi</taxon>
        <taxon>Dikarya</taxon>
        <taxon>Ascomycota</taxon>
        <taxon>Pezizomycotina</taxon>
        <taxon>Sordariomycetes</taxon>
        <taxon>Hypocreomycetidae</taxon>
        <taxon>Microascales</taxon>
        <taxon>Ceratocystidaceae</taxon>
        <taxon>Ceratocystis</taxon>
    </lineage>
</organism>
<evidence type="ECO:0000259" key="9">
    <source>
        <dbReference type="PROSITE" id="PS50893"/>
    </source>
</evidence>
<feature type="domain" description="ABC transmembrane type-1" evidence="10">
    <location>
        <begin position="255"/>
        <end position="487"/>
    </location>
</feature>
<dbReference type="InterPro" id="IPR036640">
    <property type="entry name" value="ABC1_TM_sf"/>
</dbReference>
<evidence type="ECO:0000256" key="8">
    <source>
        <dbReference type="SAM" id="Phobius"/>
    </source>
</evidence>
<keyword evidence="12" id="KW-1185">Reference proteome</keyword>
<gene>
    <name evidence="11" type="ORF">Cpir12675_004275</name>
</gene>
<feature type="domain" description="ABC transporter" evidence="9">
    <location>
        <begin position="520"/>
        <end position="775"/>
    </location>
</feature>
<dbReference type="InterPro" id="IPR027417">
    <property type="entry name" value="P-loop_NTPase"/>
</dbReference>